<evidence type="ECO:0000313" key="7">
    <source>
        <dbReference type="EMBL" id="EME38241.1"/>
    </source>
</evidence>
<sequence>RWNMPFHSAYVTTIGAILISCINFGSTIGLAIIVSVGLLALLSTYLISIGCVLWRRLTNQRLSPARWSLGRWAIPINLFAFVYTAFPTVWCCFPPKLPVDAASANWSPLVWVAVVIVSMLGYLAYGEKHYTAPVEFVE</sequence>
<proteinExistence type="predicted"/>
<keyword evidence="2" id="KW-0813">Transport</keyword>
<keyword evidence="4 6" id="KW-1133">Transmembrane helix</keyword>
<dbReference type="HOGENOM" id="CLU_004495_4_4_1"/>
<dbReference type="STRING" id="675120.N1PBL4"/>
<evidence type="ECO:0000256" key="2">
    <source>
        <dbReference type="ARBA" id="ARBA00022448"/>
    </source>
</evidence>
<feature type="transmembrane region" description="Helical" evidence="6">
    <location>
        <begin position="106"/>
        <end position="125"/>
    </location>
</feature>
<accession>N1PBL4</accession>
<dbReference type="AlphaFoldDB" id="N1PBL4"/>
<keyword evidence="5 6" id="KW-0472">Membrane</keyword>
<comment type="subcellular location">
    <subcellularLocation>
        <location evidence="1">Membrane</location>
        <topology evidence="1">Multi-pass membrane protein</topology>
    </subcellularLocation>
</comment>
<dbReference type="eggNOG" id="KOG1289">
    <property type="taxonomic scope" value="Eukaryota"/>
</dbReference>
<dbReference type="OrthoDB" id="3257095at2759"/>
<dbReference type="OMA" id="IMHGRSH"/>
<feature type="transmembrane region" description="Helical" evidence="6">
    <location>
        <begin position="7"/>
        <end position="25"/>
    </location>
</feature>
<keyword evidence="3 6" id="KW-0812">Transmembrane</keyword>
<evidence type="ECO:0000256" key="6">
    <source>
        <dbReference type="SAM" id="Phobius"/>
    </source>
</evidence>
<keyword evidence="8" id="KW-1185">Reference proteome</keyword>
<feature type="non-terminal residue" evidence="7">
    <location>
        <position position="138"/>
    </location>
</feature>
<feature type="transmembrane region" description="Helical" evidence="6">
    <location>
        <begin position="31"/>
        <end position="57"/>
    </location>
</feature>
<evidence type="ECO:0000256" key="5">
    <source>
        <dbReference type="ARBA" id="ARBA00023136"/>
    </source>
</evidence>
<name>N1PBL4_DOTSN</name>
<protein>
    <recommendedName>
        <fullName evidence="9">Amino acid permease/ SLC12A domain-containing protein</fullName>
    </recommendedName>
</protein>
<feature type="non-terminal residue" evidence="7">
    <location>
        <position position="1"/>
    </location>
</feature>
<evidence type="ECO:0000256" key="4">
    <source>
        <dbReference type="ARBA" id="ARBA00022989"/>
    </source>
</evidence>
<feature type="transmembrane region" description="Helical" evidence="6">
    <location>
        <begin position="69"/>
        <end position="86"/>
    </location>
</feature>
<evidence type="ECO:0000256" key="3">
    <source>
        <dbReference type="ARBA" id="ARBA00022692"/>
    </source>
</evidence>
<dbReference type="PANTHER" id="PTHR45649">
    <property type="entry name" value="AMINO-ACID PERMEASE BAT1"/>
    <property type="match status" value="1"/>
</dbReference>
<evidence type="ECO:0000256" key="1">
    <source>
        <dbReference type="ARBA" id="ARBA00004141"/>
    </source>
</evidence>
<dbReference type="Proteomes" id="UP000016933">
    <property type="component" value="Unassembled WGS sequence"/>
</dbReference>
<dbReference type="GO" id="GO:0022857">
    <property type="term" value="F:transmembrane transporter activity"/>
    <property type="evidence" value="ECO:0007669"/>
    <property type="project" value="UniProtKB-ARBA"/>
</dbReference>
<gene>
    <name evidence="7" type="ORF">DOTSEDRAFT_101821</name>
</gene>
<reference evidence="7 8" key="2">
    <citation type="journal article" date="2012" name="PLoS Pathog.">
        <title>Diverse lifestyles and strategies of plant pathogenesis encoded in the genomes of eighteen Dothideomycetes fungi.</title>
        <authorList>
            <person name="Ohm R.A."/>
            <person name="Feau N."/>
            <person name="Henrissat B."/>
            <person name="Schoch C.L."/>
            <person name="Horwitz B.A."/>
            <person name="Barry K.W."/>
            <person name="Condon B.J."/>
            <person name="Copeland A.C."/>
            <person name="Dhillon B."/>
            <person name="Glaser F."/>
            <person name="Hesse C.N."/>
            <person name="Kosti I."/>
            <person name="LaButti K."/>
            <person name="Lindquist E.A."/>
            <person name="Lucas S."/>
            <person name="Salamov A.A."/>
            <person name="Bradshaw R.E."/>
            <person name="Ciuffetti L."/>
            <person name="Hamelin R.C."/>
            <person name="Kema G.H.J."/>
            <person name="Lawrence C."/>
            <person name="Scott J.A."/>
            <person name="Spatafora J.W."/>
            <person name="Turgeon B.G."/>
            <person name="de Wit P.J.G.M."/>
            <person name="Zhong S."/>
            <person name="Goodwin S.B."/>
            <person name="Grigoriev I.V."/>
        </authorList>
    </citation>
    <scope>NUCLEOTIDE SEQUENCE [LARGE SCALE GENOMIC DNA]</scope>
    <source>
        <strain evidence="8">NZE10 / CBS 128990</strain>
    </source>
</reference>
<organism evidence="7 8">
    <name type="scientific">Dothistroma septosporum (strain NZE10 / CBS 128990)</name>
    <name type="common">Red band needle blight fungus</name>
    <name type="synonym">Mycosphaerella pini</name>
    <dbReference type="NCBI Taxonomy" id="675120"/>
    <lineage>
        <taxon>Eukaryota</taxon>
        <taxon>Fungi</taxon>
        <taxon>Dikarya</taxon>
        <taxon>Ascomycota</taxon>
        <taxon>Pezizomycotina</taxon>
        <taxon>Dothideomycetes</taxon>
        <taxon>Dothideomycetidae</taxon>
        <taxon>Mycosphaerellales</taxon>
        <taxon>Mycosphaerellaceae</taxon>
        <taxon>Dothistroma</taxon>
    </lineage>
</organism>
<reference evidence="8" key="1">
    <citation type="journal article" date="2012" name="PLoS Genet.">
        <title>The genomes of the fungal plant pathogens Cladosporium fulvum and Dothistroma septosporum reveal adaptation to different hosts and lifestyles but also signatures of common ancestry.</title>
        <authorList>
            <person name="de Wit P.J.G.M."/>
            <person name="van der Burgt A."/>
            <person name="Oekmen B."/>
            <person name="Stergiopoulos I."/>
            <person name="Abd-Elsalam K.A."/>
            <person name="Aerts A.L."/>
            <person name="Bahkali A.H."/>
            <person name="Beenen H.G."/>
            <person name="Chettri P."/>
            <person name="Cox M.P."/>
            <person name="Datema E."/>
            <person name="de Vries R.P."/>
            <person name="Dhillon B."/>
            <person name="Ganley A.R."/>
            <person name="Griffiths S.A."/>
            <person name="Guo Y."/>
            <person name="Hamelin R.C."/>
            <person name="Henrissat B."/>
            <person name="Kabir M.S."/>
            <person name="Jashni M.K."/>
            <person name="Kema G."/>
            <person name="Klaubauf S."/>
            <person name="Lapidus A."/>
            <person name="Levasseur A."/>
            <person name="Lindquist E."/>
            <person name="Mehrabi R."/>
            <person name="Ohm R.A."/>
            <person name="Owen T.J."/>
            <person name="Salamov A."/>
            <person name="Schwelm A."/>
            <person name="Schijlen E."/>
            <person name="Sun H."/>
            <person name="van den Burg H.A."/>
            <person name="van Ham R.C.H.J."/>
            <person name="Zhang S."/>
            <person name="Goodwin S.B."/>
            <person name="Grigoriev I.V."/>
            <person name="Collemare J."/>
            <person name="Bradshaw R.E."/>
        </authorList>
    </citation>
    <scope>NUCLEOTIDE SEQUENCE [LARGE SCALE GENOMIC DNA]</scope>
    <source>
        <strain evidence="8">NZE10 / CBS 128990</strain>
    </source>
</reference>
<dbReference type="EMBL" id="KB446547">
    <property type="protein sequence ID" value="EME38241.1"/>
    <property type="molecule type" value="Genomic_DNA"/>
</dbReference>
<evidence type="ECO:0000313" key="8">
    <source>
        <dbReference type="Proteomes" id="UP000016933"/>
    </source>
</evidence>
<evidence type="ECO:0008006" key="9">
    <source>
        <dbReference type="Google" id="ProtNLM"/>
    </source>
</evidence>
<dbReference type="GO" id="GO:0016020">
    <property type="term" value="C:membrane"/>
    <property type="evidence" value="ECO:0007669"/>
    <property type="project" value="UniProtKB-SubCell"/>
</dbReference>
<dbReference type="PANTHER" id="PTHR45649:SF4">
    <property type="entry name" value="TRANSPORTER, PUTATIVE (EUROFUNG)-RELATED"/>
    <property type="match status" value="1"/>
</dbReference>